<evidence type="ECO:0000256" key="1">
    <source>
        <dbReference type="ARBA" id="ARBA00022679"/>
    </source>
</evidence>
<dbReference type="EnsemblMetazoa" id="AALFPA23_023679.R35246">
    <property type="protein sequence ID" value="AALFPA23_023679.P35246"/>
    <property type="gene ID" value="AALFPA23_023679"/>
</dbReference>
<dbReference type="PANTHER" id="PTHR37984:SF5">
    <property type="entry name" value="PROTEIN NYNRIN-LIKE"/>
    <property type="match status" value="1"/>
</dbReference>
<dbReference type="PANTHER" id="PTHR37984">
    <property type="entry name" value="PROTEIN CBG26694"/>
    <property type="match status" value="1"/>
</dbReference>
<reference evidence="7" key="1">
    <citation type="journal article" date="2015" name="Proc. Natl. Acad. Sci. U.S.A.">
        <title>Genome sequence of the Asian Tiger mosquito, Aedes albopictus, reveals insights into its biology, genetics, and evolution.</title>
        <authorList>
            <person name="Chen X.G."/>
            <person name="Jiang X."/>
            <person name="Gu J."/>
            <person name="Xu M."/>
            <person name="Wu Y."/>
            <person name="Deng Y."/>
            <person name="Zhang C."/>
            <person name="Bonizzoni M."/>
            <person name="Dermauw W."/>
            <person name="Vontas J."/>
            <person name="Armbruster P."/>
            <person name="Huang X."/>
            <person name="Yang Y."/>
            <person name="Zhang H."/>
            <person name="He W."/>
            <person name="Peng H."/>
            <person name="Liu Y."/>
            <person name="Wu K."/>
            <person name="Chen J."/>
            <person name="Lirakis M."/>
            <person name="Topalis P."/>
            <person name="Van Leeuwen T."/>
            <person name="Hall A.B."/>
            <person name="Jiang X."/>
            <person name="Thorpe C."/>
            <person name="Mueller R.L."/>
            <person name="Sun C."/>
            <person name="Waterhouse R.M."/>
            <person name="Yan G."/>
            <person name="Tu Z.J."/>
            <person name="Fang X."/>
            <person name="James A.A."/>
        </authorList>
    </citation>
    <scope>NUCLEOTIDE SEQUENCE [LARGE SCALE GENOMIC DNA]</scope>
    <source>
        <strain evidence="7">Foshan</strain>
    </source>
</reference>
<keyword evidence="4" id="KW-0378">Hydrolase</keyword>
<evidence type="ECO:0000313" key="7">
    <source>
        <dbReference type="Proteomes" id="UP000069940"/>
    </source>
</evidence>
<keyword evidence="4" id="KW-0255">Endonuclease</keyword>
<dbReference type="SUPFAM" id="SSF50630">
    <property type="entry name" value="Acid proteases"/>
    <property type="match status" value="1"/>
</dbReference>
<dbReference type="GeneID" id="134287763"/>
<name>A0ABM2A1V8_AEDAL</name>
<dbReference type="RefSeq" id="XP_062706595.1">
    <property type="nucleotide sequence ID" value="XM_062850611.1"/>
</dbReference>
<evidence type="ECO:0000256" key="4">
    <source>
        <dbReference type="ARBA" id="ARBA00022759"/>
    </source>
</evidence>
<keyword evidence="3" id="KW-0540">Nuclease</keyword>
<keyword evidence="7" id="KW-1185">Reference proteome</keyword>
<proteinExistence type="predicted"/>
<keyword evidence="1" id="KW-0808">Transferase</keyword>
<evidence type="ECO:0000313" key="6">
    <source>
        <dbReference type="EnsemblMetazoa" id="AALFPA23_023679.P35246"/>
    </source>
</evidence>
<protein>
    <recommendedName>
        <fullName evidence="8">Peptidase A2 domain-containing protein</fullName>
    </recommendedName>
</protein>
<feature type="region of interest" description="Disordered" evidence="5">
    <location>
        <begin position="135"/>
        <end position="162"/>
    </location>
</feature>
<evidence type="ECO:0008006" key="8">
    <source>
        <dbReference type="Google" id="ProtNLM"/>
    </source>
</evidence>
<evidence type="ECO:0000256" key="2">
    <source>
        <dbReference type="ARBA" id="ARBA00022695"/>
    </source>
</evidence>
<dbReference type="InterPro" id="IPR021109">
    <property type="entry name" value="Peptidase_aspartic_dom_sf"/>
</dbReference>
<sequence length="395" mass="45461">MTEELTKRFDKKESDVIHSYKFWTRRQGQYEKAIDFVLGVKQLAEDCDFGGFKERAIRDVLVIGVSDRQLQKRLFDEDDLTASKAERIIVNQEISSDRTRYLKEDDDKRGNTRGSVIARLGARVDRSRVRFARRSRSRSRSYSRDRSFSKGGRRNRRFDDKFNSSNSKPSFLCSFCKKRGHTRKFCYKLNRKSPSKERSSVNFIQSPKPSKASSSGLFKRLKADLENTDSEDDSPCMMISAVNKINEPCYVEVLADRRRLTMEIDCGSAESVISESLFLRNFSAHSLKPCNKKLVVIDGKRLAILGKVFVPVQVGDIKAQELSLVVLQCDNDFVPLMGRTWLDVFYKGWRNTFARPTTSTERINVLTEDETIDDVKHFPRWQDRVGAQAPIESAI</sequence>
<dbReference type="InterPro" id="IPR050951">
    <property type="entry name" value="Retrovirus_Pol_polyprotein"/>
</dbReference>
<evidence type="ECO:0000256" key="3">
    <source>
        <dbReference type="ARBA" id="ARBA00022722"/>
    </source>
</evidence>
<keyword evidence="2" id="KW-0548">Nucleotidyltransferase</keyword>
<dbReference type="Gene3D" id="2.40.70.10">
    <property type="entry name" value="Acid Proteases"/>
    <property type="match status" value="1"/>
</dbReference>
<dbReference type="Proteomes" id="UP000069940">
    <property type="component" value="Unassembled WGS sequence"/>
</dbReference>
<organism evidence="6 7">
    <name type="scientific">Aedes albopictus</name>
    <name type="common">Asian tiger mosquito</name>
    <name type="synonym">Stegomyia albopicta</name>
    <dbReference type="NCBI Taxonomy" id="7160"/>
    <lineage>
        <taxon>Eukaryota</taxon>
        <taxon>Metazoa</taxon>
        <taxon>Ecdysozoa</taxon>
        <taxon>Arthropoda</taxon>
        <taxon>Hexapoda</taxon>
        <taxon>Insecta</taxon>
        <taxon>Pterygota</taxon>
        <taxon>Neoptera</taxon>
        <taxon>Endopterygota</taxon>
        <taxon>Diptera</taxon>
        <taxon>Nematocera</taxon>
        <taxon>Culicoidea</taxon>
        <taxon>Culicidae</taxon>
        <taxon>Culicinae</taxon>
        <taxon>Aedini</taxon>
        <taxon>Aedes</taxon>
        <taxon>Stegomyia</taxon>
    </lineage>
</organism>
<reference evidence="6" key="2">
    <citation type="submission" date="2025-05" db="UniProtKB">
        <authorList>
            <consortium name="EnsemblMetazoa"/>
        </authorList>
    </citation>
    <scope>IDENTIFICATION</scope>
    <source>
        <strain evidence="6">Foshan</strain>
    </source>
</reference>
<evidence type="ECO:0000256" key="5">
    <source>
        <dbReference type="SAM" id="MobiDB-lite"/>
    </source>
</evidence>
<accession>A0ABM2A1V8</accession>